<proteinExistence type="predicted"/>
<dbReference type="Proteomes" id="UP000565572">
    <property type="component" value="Unassembled WGS sequence"/>
</dbReference>
<dbReference type="AlphaFoldDB" id="A0A7W5JSA8"/>
<dbReference type="RefSeq" id="WP_183336160.1">
    <property type="nucleotide sequence ID" value="NZ_JACHZG010000001.1"/>
</dbReference>
<evidence type="ECO:0000313" key="2">
    <source>
        <dbReference type="Proteomes" id="UP000565572"/>
    </source>
</evidence>
<dbReference type="EMBL" id="JACHZG010000001">
    <property type="protein sequence ID" value="MBB3325333.1"/>
    <property type="molecule type" value="Genomic_DNA"/>
</dbReference>
<evidence type="ECO:0008006" key="3">
    <source>
        <dbReference type="Google" id="ProtNLM"/>
    </source>
</evidence>
<reference evidence="1 2" key="1">
    <citation type="submission" date="2020-08" db="EMBL/GenBank/DDBJ databases">
        <title>Sequencing the genomes of 1000 actinobacteria strains.</title>
        <authorList>
            <person name="Klenk H.-P."/>
        </authorList>
    </citation>
    <scope>NUCLEOTIDE SEQUENCE [LARGE SCALE GENOMIC DNA]</scope>
    <source>
        <strain evidence="1 2">DSM 11053</strain>
    </source>
</reference>
<evidence type="ECO:0000313" key="1">
    <source>
        <dbReference type="EMBL" id="MBB3325333.1"/>
    </source>
</evidence>
<name>A0A7W5JSA8_9ACTN</name>
<comment type="caution">
    <text evidence="1">The sequence shown here is derived from an EMBL/GenBank/DDBJ whole genome shotgun (WGS) entry which is preliminary data.</text>
</comment>
<gene>
    <name evidence="1" type="ORF">FHX39_000277</name>
</gene>
<accession>A0A7W5JSA8</accession>
<sequence>MIGLLLMGGIQTTADLRSQGMGSAERARKVRSGELLHLRRGAYVEPDAVADAVARHRAMVHATVPLLADGAVVSHASAAVLHGLPLLDPPPPRVQVTRGDARAGKNRGGVHLHAAGLGEGDVVLLDGIATTALARTVVDLARSSRPESAVVTGDAALARLRSRDELDRALERSARRPGVGRARHAVGLMDGRAESAGESLSRLLIRDIRLPEGDPEPQLEVRDEHGSVIARCDFGWAGPRVVAEFDGKIKYGRRLAPGGRPERAVFDEKVREDLLRDLGWEVVRWIWADLRRPDVIAERLRRAFARAAARR</sequence>
<keyword evidence="2" id="KW-1185">Reference proteome</keyword>
<protein>
    <recommendedName>
        <fullName evidence="3">Transcriptional regulator, AbiEi antitoxin, Type IV TA system</fullName>
    </recommendedName>
</protein>
<organism evidence="1 2">
    <name type="scientific">Microlunatus antarcticus</name>
    <dbReference type="NCBI Taxonomy" id="53388"/>
    <lineage>
        <taxon>Bacteria</taxon>
        <taxon>Bacillati</taxon>
        <taxon>Actinomycetota</taxon>
        <taxon>Actinomycetes</taxon>
        <taxon>Propionibacteriales</taxon>
        <taxon>Propionibacteriaceae</taxon>
        <taxon>Microlunatus</taxon>
    </lineage>
</organism>